<dbReference type="SMART" id="SM01294">
    <property type="entry name" value="PKS_PP_betabranch"/>
    <property type="match status" value="1"/>
</dbReference>
<dbReference type="InterPro" id="IPR006162">
    <property type="entry name" value="Ppantetheine_attach_site"/>
</dbReference>
<dbReference type="Gene3D" id="1.10.1200.10">
    <property type="entry name" value="ACP-like"/>
    <property type="match status" value="1"/>
</dbReference>
<dbReference type="SUPFAM" id="SSF56801">
    <property type="entry name" value="Acetyl-CoA synthetase-like"/>
    <property type="match status" value="1"/>
</dbReference>
<evidence type="ECO:0000313" key="7">
    <source>
        <dbReference type="EMBL" id="CUH49245.1"/>
    </source>
</evidence>
<feature type="domain" description="Carrier" evidence="6">
    <location>
        <begin position="1280"/>
        <end position="1354"/>
    </location>
</feature>
<dbReference type="GO" id="GO:0031177">
    <property type="term" value="F:phosphopantetheine binding"/>
    <property type="evidence" value="ECO:0007669"/>
    <property type="project" value="InterPro"/>
</dbReference>
<evidence type="ECO:0000256" key="4">
    <source>
        <dbReference type="ARBA" id="ARBA00022785"/>
    </source>
</evidence>
<dbReference type="GO" id="GO:0009366">
    <property type="term" value="C:enterobactin synthetase complex"/>
    <property type="evidence" value="ECO:0007669"/>
    <property type="project" value="TreeGrafter"/>
</dbReference>
<dbReference type="InterPro" id="IPR001242">
    <property type="entry name" value="Condensation_dom"/>
</dbReference>
<dbReference type="GO" id="GO:0005829">
    <property type="term" value="C:cytosol"/>
    <property type="evidence" value="ECO:0007669"/>
    <property type="project" value="TreeGrafter"/>
</dbReference>
<dbReference type="CDD" id="cd05930">
    <property type="entry name" value="A_NRPS"/>
    <property type="match status" value="1"/>
</dbReference>
<dbReference type="InterPro" id="IPR020845">
    <property type="entry name" value="AMP-binding_CS"/>
</dbReference>
<dbReference type="PANTHER" id="PTHR45527">
    <property type="entry name" value="NONRIBOSOMAL PEPTIDE SYNTHETASE"/>
    <property type="match status" value="1"/>
</dbReference>
<dbReference type="SUPFAM" id="SSF52402">
    <property type="entry name" value="Adenine nucleotide alpha hydrolases-like"/>
    <property type="match status" value="1"/>
</dbReference>
<dbReference type="PROSITE" id="PS00455">
    <property type="entry name" value="AMP_BINDING"/>
    <property type="match status" value="1"/>
</dbReference>
<dbReference type="SMART" id="SM00823">
    <property type="entry name" value="PKS_PP"/>
    <property type="match status" value="1"/>
</dbReference>
<comment type="cofactor">
    <cofactor evidence="1">
        <name>pantetheine 4'-phosphate</name>
        <dbReference type="ChEBI" id="CHEBI:47942"/>
    </cofactor>
</comment>
<dbReference type="Gene3D" id="3.30.559.10">
    <property type="entry name" value="Chloramphenicol acetyltransferase-like domain"/>
    <property type="match status" value="1"/>
</dbReference>
<dbReference type="InterPro" id="IPR000873">
    <property type="entry name" value="AMP-dep_synth/lig_dom"/>
</dbReference>
<dbReference type="Pfam" id="PF06508">
    <property type="entry name" value="QueC"/>
    <property type="match status" value="1"/>
</dbReference>
<evidence type="ECO:0000256" key="1">
    <source>
        <dbReference type="ARBA" id="ARBA00001957"/>
    </source>
</evidence>
<dbReference type="SUPFAM" id="SSF47336">
    <property type="entry name" value="ACP-like"/>
    <property type="match status" value="1"/>
</dbReference>
<keyword evidence="4" id="KW-0671">Queuosine biosynthesis</keyword>
<dbReference type="GO" id="GO:0043041">
    <property type="term" value="P:amino acid activation for nonribosomal peptide biosynthetic process"/>
    <property type="evidence" value="ECO:0007669"/>
    <property type="project" value="TreeGrafter"/>
</dbReference>
<evidence type="ECO:0000256" key="2">
    <source>
        <dbReference type="ARBA" id="ARBA00022450"/>
    </source>
</evidence>
<dbReference type="Proteomes" id="UP000050783">
    <property type="component" value="Unassembled WGS sequence"/>
</dbReference>
<dbReference type="GO" id="GO:0009239">
    <property type="term" value="P:enterobactin biosynthetic process"/>
    <property type="evidence" value="ECO:0007669"/>
    <property type="project" value="TreeGrafter"/>
</dbReference>
<dbReference type="NCBIfam" id="TIGR01733">
    <property type="entry name" value="AA-adenyl-dom"/>
    <property type="match status" value="1"/>
</dbReference>
<dbReference type="GO" id="GO:0008616">
    <property type="term" value="P:tRNA queuosine(34) biosynthetic process"/>
    <property type="evidence" value="ECO:0007669"/>
    <property type="project" value="UniProtKB-KW"/>
</dbReference>
<accession>A0A0P1F4A0</accession>
<dbReference type="STRING" id="81569.RUM4293_00009"/>
<evidence type="ECO:0000256" key="3">
    <source>
        <dbReference type="ARBA" id="ARBA00022553"/>
    </source>
</evidence>
<proteinExistence type="predicted"/>
<gene>
    <name evidence="7" type="primary">tycC</name>
    <name evidence="7" type="ORF">RUA4292_03440</name>
</gene>
<dbReference type="InterPro" id="IPR020806">
    <property type="entry name" value="PKS_PP-bd"/>
</dbReference>
<name>A0A0P1F4A0_9RHOB</name>
<organism evidence="7 8">
    <name type="scientific">Ruegeria atlantica</name>
    <dbReference type="NCBI Taxonomy" id="81569"/>
    <lineage>
        <taxon>Bacteria</taxon>
        <taxon>Pseudomonadati</taxon>
        <taxon>Pseudomonadota</taxon>
        <taxon>Alphaproteobacteria</taxon>
        <taxon>Rhodobacterales</taxon>
        <taxon>Roseobacteraceae</taxon>
        <taxon>Ruegeria</taxon>
    </lineage>
</organism>
<dbReference type="Pfam" id="PF00550">
    <property type="entry name" value="PP-binding"/>
    <property type="match status" value="1"/>
</dbReference>
<dbReference type="Gene3D" id="3.40.50.620">
    <property type="entry name" value="HUPs"/>
    <property type="match status" value="1"/>
</dbReference>
<dbReference type="EMBL" id="CYPU01000068">
    <property type="protein sequence ID" value="CUH49245.1"/>
    <property type="molecule type" value="Genomic_DNA"/>
</dbReference>
<keyword evidence="3" id="KW-0597">Phosphoprotein</keyword>
<dbReference type="InterPro" id="IPR023213">
    <property type="entry name" value="CAT-like_dom_sf"/>
</dbReference>
<dbReference type="Gene3D" id="3.30.559.30">
    <property type="entry name" value="Nonribosomal peptide synthetase, condensation domain"/>
    <property type="match status" value="1"/>
</dbReference>
<evidence type="ECO:0000259" key="6">
    <source>
        <dbReference type="PROSITE" id="PS50075"/>
    </source>
</evidence>
<dbReference type="Gene3D" id="3.40.50.12780">
    <property type="entry name" value="N-terminal domain of ligase-like"/>
    <property type="match status" value="1"/>
</dbReference>
<dbReference type="Gene3D" id="3.30.300.30">
    <property type="match status" value="1"/>
</dbReference>
<dbReference type="Pfam" id="PF00501">
    <property type="entry name" value="AMP-binding"/>
    <property type="match status" value="1"/>
</dbReference>
<dbReference type="InterPro" id="IPR036736">
    <property type="entry name" value="ACP-like_sf"/>
</dbReference>
<dbReference type="InterPro" id="IPR042099">
    <property type="entry name" value="ANL_N_sf"/>
</dbReference>
<dbReference type="InterPro" id="IPR018317">
    <property type="entry name" value="QueC"/>
</dbReference>
<dbReference type="PROSITE" id="PS00012">
    <property type="entry name" value="PHOSPHOPANTETHEINE"/>
    <property type="match status" value="1"/>
</dbReference>
<keyword evidence="2" id="KW-0596">Phosphopantetheine</keyword>
<evidence type="ECO:0000313" key="8">
    <source>
        <dbReference type="Proteomes" id="UP000050783"/>
    </source>
</evidence>
<dbReference type="PANTHER" id="PTHR45527:SF1">
    <property type="entry name" value="FATTY ACID SYNTHASE"/>
    <property type="match status" value="1"/>
</dbReference>
<feature type="region of interest" description="Disordered" evidence="5">
    <location>
        <begin position="1258"/>
        <end position="1284"/>
    </location>
</feature>
<dbReference type="Pfam" id="PF00668">
    <property type="entry name" value="Condensation"/>
    <property type="match status" value="2"/>
</dbReference>
<reference evidence="7 8" key="1">
    <citation type="submission" date="2015-09" db="EMBL/GenBank/DDBJ databases">
        <authorList>
            <consortium name="Swine Surveillance"/>
        </authorList>
    </citation>
    <scope>NUCLEOTIDE SEQUENCE [LARGE SCALE GENOMIC DNA]</scope>
    <source>
        <strain evidence="7 8">CECT 4292</strain>
    </source>
</reference>
<dbReference type="GO" id="GO:0047527">
    <property type="term" value="F:2,3-dihydroxybenzoate-serine ligase activity"/>
    <property type="evidence" value="ECO:0007669"/>
    <property type="project" value="TreeGrafter"/>
</dbReference>
<dbReference type="InterPro" id="IPR045851">
    <property type="entry name" value="AMP-bd_C_sf"/>
</dbReference>
<dbReference type="PROSITE" id="PS50075">
    <property type="entry name" value="CARRIER"/>
    <property type="match status" value="1"/>
</dbReference>
<sequence>MPKIGASQFTEMANMSHPLSESQLRFWKGHLLQPDLPVYNMAWRFDLNFEVDSDVFRRALFETVQDNEILRTVFREGTDAPIQVVKDAVEGLLECKDASQSPDAATELERELDAWVQIPFDLRRETLRSQVIKLADDHWVWAVCQHHIVCDAQSGALLFDQVSQRYSAIDHDGVFTAEPLPSFFESPPLLNTAEVLAAPSPFHPSSPPYGSNAKRAGFSKRIAVEISQDIQDTLEHAVTQSEFRLFTPDLSKLAIYLTAYFGYLHRVTGDDQITVGLPSHNRLSGQDKRTLGPFVEVLPLTVELDADDTLLDIHVKVKTGLGRFLRRAKPGAVANIDTSGISAVCNYIQAEFGSFAGKPATVKWLHSGAHDAGHAIRLHIMDFHGNGKPELFLDVHEEILDNVPAGALQNHFLRVLKATVEVPDTRLAALDIAADKKDRAIVFGGQNFAVAPETVLDAFSAQVIKSPDSIAVSCTDDQITFRQLDRRSDQIAAYLIGLGIPRGSPIAINLPRSMDFILVMLGVLKASCSFVPIASNTPSARAEQIVKISGAAAVFVPPDDNRAFACRSLNITLVNADTPRTFERPSGGDLAYVLFTSGSTGVPKGVEVNHTNLSRYIHWAAKTFTGNRPTHYAFFSSISFDLTLTSLFAPLATGGSIRIYPEHSDPDLAVLDVFTEDAVDVVKLTPSHLALACKQGHVVERIQTLVLGGENLTSQLCRKATQDLSPSLTLINEYGPTEAVVGAMHHTYDPVADTEPSVQIGSPAAGVSVSVRDKGMNLCPIGVTGEIVIGGRLAEGYLGAPSKTEGKFLEDPKAIQGKVYRTGDLGRINRNGRFDYLGRADQQIKIGGVRFEVAEIDRVLRQLPNVNAVHVSFGSAPSSGRDKQCKTCGLTDSVPGVDFVENDLCHFCAEFDNYKARAQAYFKDEPALQRQIARAAEASTGEYDAVMMLSGGKDSTYAAYRLADYTSRVLAVTLDNGYISEKSKTNIQRVAEDLGWDHRYLSTDKMNQIFVDSLKTHSNVCQGCFKALYTLAFRTALADGATMVVTGLSRGQFFETRLTPDLFRNAAPTCSQLDDMVTKARKAYHAKDDALSKLLETDDLKDGRFLDQIEVLDIYRYIDVPVAEIYEFLDKETAWQRPSDTGRSTNCLINDTGIYLHKSREGYHNYALPYSWDVRLGHKTREQALEELNDDIDTQRVEAILEEIGFDEPVNQQKLSVYVAGRDIAEQDVWQTLEAHFPRGLLPDEVVLLKDMPLSPNGKVDASRLPKGSRRGVQRSGLVPPETETEQKLADILSAVMGKLQIGATDDFFDLGVDSLAAIEIAMKANEQGFALPATSLFEYRTVRALAAHADNLSSVSIGEGPEEALLDLDDDDLSSISEALG</sequence>
<evidence type="ECO:0000256" key="5">
    <source>
        <dbReference type="SAM" id="MobiDB-lite"/>
    </source>
</evidence>
<protein>
    <submittedName>
        <fullName evidence="7">Tyrocidine synthase III</fullName>
    </submittedName>
</protein>
<dbReference type="SUPFAM" id="SSF52777">
    <property type="entry name" value="CoA-dependent acyltransferases"/>
    <property type="match status" value="2"/>
</dbReference>
<dbReference type="InterPro" id="IPR014729">
    <property type="entry name" value="Rossmann-like_a/b/a_fold"/>
</dbReference>
<dbReference type="InterPro" id="IPR009081">
    <property type="entry name" value="PP-bd_ACP"/>
</dbReference>
<dbReference type="InterPro" id="IPR010071">
    <property type="entry name" value="AA_adenyl_dom"/>
</dbReference>